<evidence type="ECO:0000256" key="1">
    <source>
        <dbReference type="SAM" id="MobiDB-lite"/>
    </source>
</evidence>
<organism evidence="2">
    <name type="scientific">Sesamum radiatum</name>
    <name type="common">Black benniseed</name>
    <dbReference type="NCBI Taxonomy" id="300843"/>
    <lineage>
        <taxon>Eukaryota</taxon>
        <taxon>Viridiplantae</taxon>
        <taxon>Streptophyta</taxon>
        <taxon>Embryophyta</taxon>
        <taxon>Tracheophyta</taxon>
        <taxon>Spermatophyta</taxon>
        <taxon>Magnoliopsida</taxon>
        <taxon>eudicotyledons</taxon>
        <taxon>Gunneridae</taxon>
        <taxon>Pentapetalae</taxon>
        <taxon>asterids</taxon>
        <taxon>lamiids</taxon>
        <taxon>Lamiales</taxon>
        <taxon>Pedaliaceae</taxon>
        <taxon>Sesamum</taxon>
    </lineage>
</organism>
<protein>
    <submittedName>
        <fullName evidence="2">Uncharacterized protein</fullName>
    </submittedName>
</protein>
<accession>A0AAW2WK23</accession>
<comment type="caution">
    <text evidence="2">The sequence shown here is derived from an EMBL/GenBank/DDBJ whole genome shotgun (WGS) entry which is preliminary data.</text>
</comment>
<reference evidence="2" key="1">
    <citation type="submission" date="2020-06" db="EMBL/GenBank/DDBJ databases">
        <authorList>
            <person name="Li T."/>
            <person name="Hu X."/>
            <person name="Zhang T."/>
            <person name="Song X."/>
            <person name="Zhang H."/>
            <person name="Dai N."/>
            <person name="Sheng W."/>
            <person name="Hou X."/>
            <person name="Wei L."/>
        </authorList>
    </citation>
    <scope>NUCLEOTIDE SEQUENCE</scope>
    <source>
        <strain evidence="2">G02</strain>
        <tissue evidence="2">Leaf</tissue>
    </source>
</reference>
<feature type="region of interest" description="Disordered" evidence="1">
    <location>
        <begin position="14"/>
        <end position="96"/>
    </location>
</feature>
<dbReference type="AlphaFoldDB" id="A0AAW2WK23"/>
<sequence length="96" mass="10453">MSFDSRSVQFVGESICEGDDTFEATSRGSGPSPPAHESGRRWSLHQAARQFLPESSREEEEEKECGKGSSQGEGDLRPEVGRVPLGTRGSRLSVQD</sequence>
<gene>
    <name evidence="2" type="ORF">Sradi_0158400</name>
</gene>
<evidence type="ECO:0000313" key="2">
    <source>
        <dbReference type="EMBL" id="KAL0442195.1"/>
    </source>
</evidence>
<proteinExistence type="predicted"/>
<reference evidence="2" key="2">
    <citation type="journal article" date="2024" name="Plant">
        <title>Genomic evolution and insights into agronomic trait innovations of Sesamum species.</title>
        <authorList>
            <person name="Miao H."/>
            <person name="Wang L."/>
            <person name="Qu L."/>
            <person name="Liu H."/>
            <person name="Sun Y."/>
            <person name="Le M."/>
            <person name="Wang Q."/>
            <person name="Wei S."/>
            <person name="Zheng Y."/>
            <person name="Lin W."/>
            <person name="Duan Y."/>
            <person name="Cao H."/>
            <person name="Xiong S."/>
            <person name="Wang X."/>
            <person name="Wei L."/>
            <person name="Li C."/>
            <person name="Ma Q."/>
            <person name="Ju M."/>
            <person name="Zhao R."/>
            <person name="Li G."/>
            <person name="Mu C."/>
            <person name="Tian Q."/>
            <person name="Mei H."/>
            <person name="Zhang T."/>
            <person name="Gao T."/>
            <person name="Zhang H."/>
        </authorList>
    </citation>
    <scope>NUCLEOTIDE SEQUENCE</scope>
    <source>
        <strain evidence="2">G02</strain>
    </source>
</reference>
<name>A0AAW2WK23_SESRA</name>
<dbReference type="EMBL" id="JACGWJ010000001">
    <property type="protein sequence ID" value="KAL0442195.1"/>
    <property type="molecule type" value="Genomic_DNA"/>
</dbReference>